<keyword evidence="3" id="KW-1185">Reference proteome</keyword>
<dbReference type="Proteomes" id="UP001199322">
    <property type="component" value="Unassembled WGS sequence"/>
</dbReference>
<dbReference type="EMBL" id="CATWFT010000009">
    <property type="protein sequence ID" value="CAJ0726563.1"/>
    <property type="molecule type" value="Genomic_DNA"/>
</dbReference>
<evidence type="ECO:0000313" key="3">
    <source>
        <dbReference type="Proteomes" id="UP001189303"/>
    </source>
</evidence>
<evidence type="ECO:0000313" key="4">
    <source>
        <dbReference type="Proteomes" id="UP001199322"/>
    </source>
</evidence>
<proteinExistence type="predicted"/>
<reference evidence="1 3" key="2">
    <citation type="submission" date="2023-07" db="EMBL/GenBank/DDBJ databases">
        <authorList>
            <person name="Peeters C."/>
        </authorList>
    </citation>
    <scope>NUCLEOTIDE SEQUENCE [LARGE SCALE GENOMIC DNA]</scope>
    <source>
        <strain evidence="1 3">R-38712</strain>
    </source>
</reference>
<gene>
    <name evidence="2" type="ORF">DEE74_18760</name>
    <name evidence="1" type="ORF">R38712_03090</name>
</gene>
<dbReference type="EMBL" id="QGBI01000019">
    <property type="protein sequence ID" value="MBX3891909.1"/>
    <property type="molecule type" value="Genomic_DNA"/>
</dbReference>
<evidence type="ECO:0000313" key="1">
    <source>
        <dbReference type="EMBL" id="CAJ0726563.1"/>
    </source>
</evidence>
<sequence length="169" mass="18756">MISIRSPECQALAYNCKLDPLGASVLMSLSRVLSSVDPIGSRELQERAEWAAELAGMQAIDSDRIPVFVADGGSLEMHFRDGRRQGKEDDEYAERHPPTVWFGRWRMDFDGLRETRASVAQSPAGYLPGLEVSYQGGDCDVHYGEAVPTLEEAVAVAKERESNWHQADD</sequence>
<protein>
    <submittedName>
        <fullName evidence="2">Uncharacterized protein</fullName>
    </submittedName>
</protein>
<evidence type="ECO:0000313" key="2">
    <source>
        <dbReference type="EMBL" id="MBX3891909.1"/>
    </source>
</evidence>
<dbReference type="AlphaFoldDB" id="A0A2P4RAR1"/>
<reference evidence="2" key="1">
    <citation type="submission" date="2018-06" db="EMBL/GenBank/DDBJ databases">
        <authorList>
            <person name="O'Rourke A."/>
        </authorList>
    </citation>
    <scope>NUCLEOTIDE SEQUENCE</scope>
    <source>
        <strain evidence="2">132550021-3</strain>
    </source>
</reference>
<name>A0A2P4RAR1_RALPI</name>
<organism evidence="2 4">
    <name type="scientific">Ralstonia pickettii</name>
    <name type="common">Burkholderia pickettii</name>
    <dbReference type="NCBI Taxonomy" id="329"/>
    <lineage>
        <taxon>Bacteria</taxon>
        <taxon>Pseudomonadati</taxon>
        <taxon>Pseudomonadota</taxon>
        <taxon>Betaproteobacteria</taxon>
        <taxon>Burkholderiales</taxon>
        <taxon>Burkholderiaceae</taxon>
        <taxon>Ralstonia</taxon>
    </lineage>
</organism>
<comment type="caution">
    <text evidence="2">The sequence shown here is derived from an EMBL/GenBank/DDBJ whole genome shotgun (WGS) entry which is preliminary data.</text>
</comment>
<accession>A0A2P4RAR1</accession>
<dbReference type="Proteomes" id="UP001189303">
    <property type="component" value="Unassembled WGS sequence"/>
</dbReference>